<protein>
    <submittedName>
        <fullName evidence="2">EAL domain-containing protein (Putative c-di-GMP-specific phosphodiesterase class I)</fullName>
    </submittedName>
</protein>
<evidence type="ECO:0000259" key="1">
    <source>
        <dbReference type="PROSITE" id="PS50883"/>
    </source>
</evidence>
<organism evidence="2 3">
    <name type="scientific">Allocatelliglobosispora scoriae</name>
    <dbReference type="NCBI Taxonomy" id="643052"/>
    <lineage>
        <taxon>Bacteria</taxon>
        <taxon>Bacillati</taxon>
        <taxon>Actinomycetota</taxon>
        <taxon>Actinomycetes</taxon>
        <taxon>Micromonosporales</taxon>
        <taxon>Micromonosporaceae</taxon>
        <taxon>Allocatelliglobosispora</taxon>
    </lineage>
</organism>
<dbReference type="InterPro" id="IPR035919">
    <property type="entry name" value="EAL_sf"/>
</dbReference>
<proteinExistence type="predicted"/>
<dbReference type="SUPFAM" id="SSF141868">
    <property type="entry name" value="EAL domain-like"/>
    <property type="match status" value="1"/>
</dbReference>
<dbReference type="Gene3D" id="3.20.20.450">
    <property type="entry name" value="EAL domain"/>
    <property type="match status" value="1"/>
</dbReference>
<dbReference type="GO" id="GO:0071111">
    <property type="term" value="F:cyclic-guanylate-specific phosphodiesterase activity"/>
    <property type="evidence" value="ECO:0007669"/>
    <property type="project" value="InterPro"/>
</dbReference>
<dbReference type="PANTHER" id="PTHR33121">
    <property type="entry name" value="CYCLIC DI-GMP PHOSPHODIESTERASE PDEF"/>
    <property type="match status" value="1"/>
</dbReference>
<dbReference type="PROSITE" id="PS50883">
    <property type="entry name" value="EAL"/>
    <property type="match status" value="1"/>
</dbReference>
<evidence type="ECO:0000313" key="3">
    <source>
        <dbReference type="Proteomes" id="UP000587527"/>
    </source>
</evidence>
<feature type="domain" description="EAL" evidence="1">
    <location>
        <begin position="3"/>
        <end position="253"/>
    </location>
</feature>
<dbReference type="PANTHER" id="PTHR33121:SF76">
    <property type="entry name" value="SIGNALING PROTEIN"/>
    <property type="match status" value="1"/>
</dbReference>
<keyword evidence="3" id="KW-1185">Reference proteome</keyword>
<evidence type="ECO:0000313" key="2">
    <source>
        <dbReference type="EMBL" id="MBB5866743.1"/>
    </source>
</evidence>
<name>A0A841BI54_9ACTN</name>
<dbReference type="Proteomes" id="UP000587527">
    <property type="component" value="Unassembled WGS sequence"/>
</dbReference>
<dbReference type="Pfam" id="PF00563">
    <property type="entry name" value="EAL"/>
    <property type="match status" value="1"/>
</dbReference>
<reference evidence="2 3" key="1">
    <citation type="submission" date="2020-08" db="EMBL/GenBank/DDBJ databases">
        <title>Sequencing the genomes of 1000 actinobacteria strains.</title>
        <authorList>
            <person name="Klenk H.-P."/>
        </authorList>
    </citation>
    <scope>NUCLEOTIDE SEQUENCE [LARGE SCALE GENOMIC DNA]</scope>
    <source>
        <strain evidence="2 3">DSM 45362</strain>
    </source>
</reference>
<dbReference type="AlphaFoldDB" id="A0A841BI54"/>
<sequence length="430" mass="45650">MNEVVVGHDARFDMIVRHHAFFPVFQPIVSLGDGTVVGYEALARGPAGSAFESPAALFGYAQRAGRLGELDWATRAVAFRDALAAGLPYEMPLFVNVEPATLRTACPPDLQPMIDAGAQRLQIVAEITERFLGEDPAALLMLTDRVRGRSARIALDDVGAKPASLALMSLLNPEVIKLDSSVVQSPASPAAGRVVKAVLAESARTGAVVLAEGIETDSHLWTAMSMGATLGQGWLFGRPGPLPPVHQPPGTDLPRSRWTPAAAITPFEVASRHHETRRLTKRTLLPLSSRLEAMAAHAPESMVLLATFQQYKFFTGAARARYAASAAGGAFTAAFARGMPAHPVAGVRGVALADDDPLAGEWSVIVVDSYFAGGLFARELPTTGPESEREFDAVVSHDRALVTEAARCLLQRLDPYPEAAVHLSRAGTGA</sequence>
<dbReference type="InterPro" id="IPR019278">
    <property type="entry name" value="DICT_dom"/>
</dbReference>
<accession>A0A841BI54</accession>
<dbReference type="CDD" id="cd01948">
    <property type="entry name" value="EAL"/>
    <property type="match status" value="1"/>
</dbReference>
<dbReference type="InterPro" id="IPR001633">
    <property type="entry name" value="EAL_dom"/>
</dbReference>
<dbReference type="SMART" id="SM00052">
    <property type="entry name" value="EAL"/>
    <property type="match status" value="1"/>
</dbReference>
<dbReference type="RefSeq" id="WP_184830771.1">
    <property type="nucleotide sequence ID" value="NZ_JACHMN010000001.1"/>
</dbReference>
<dbReference type="EMBL" id="JACHMN010000001">
    <property type="protein sequence ID" value="MBB5866743.1"/>
    <property type="molecule type" value="Genomic_DNA"/>
</dbReference>
<gene>
    <name evidence="2" type="ORF">F4553_000122</name>
</gene>
<dbReference type="Pfam" id="PF10069">
    <property type="entry name" value="DICT"/>
    <property type="match status" value="1"/>
</dbReference>
<comment type="caution">
    <text evidence="2">The sequence shown here is derived from an EMBL/GenBank/DDBJ whole genome shotgun (WGS) entry which is preliminary data.</text>
</comment>
<dbReference type="InterPro" id="IPR050706">
    <property type="entry name" value="Cyclic-di-GMP_PDE-like"/>
</dbReference>